<dbReference type="AlphaFoldDB" id="A0A9N9Y9H4"/>
<proteinExistence type="predicted"/>
<dbReference type="PANTHER" id="PTHR13847">
    <property type="entry name" value="SARCOSINE DEHYDROGENASE-RELATED"/>
    <property type="match status" value="1"/>
</dbReference>
<evidence type="ECO:0000313" key="2">
    <source>
        <dbReference type="EMBL" id="CAG9996829.1"/>
    </source>
</evidence>
<dbReference type="InterPro" id="IPR006076">
    <property type="entry name" value="FAD-dep_OxRdtase"/>
</dbReference>
<gene>
    <name evidence="2" type="ORF">CBYS24578_00015934</name>
</gene>
<evidence type="ECO:0000259" key="1">
    <source>
        <dbReference type="Pfam" id="PF01266"/>
    </source>
</evidence>
<dbReference type="GO" id="GO:0005737">
    <property type="term" value="C:cytoplasm"/>
    <property type="evidence" value="ECO:0007669"/>
    <property type="project" value="TreeGrafter"/>
</dbReference>
<dbReference type="Gene3D" id="3.30.9.10">
    <property type="entry name" value="D-Amino Acid Oxidase, subunit A, domain 2"/>
    <property type="match status" value="1"/>
</dbReference>
<dbReference type="EMBL" id="CABFNO020001541">
    <property type="protein sequence ID" value="CAG9996829.1"/>
    <property type="molecule type" value="Genomic_DNA"/>
</dbReference>
<dbReference type="OrthoDB" id="429143at2759"/>
<dbReference type="Pfam" id="PF01266">
    <property type="entry name" value="DAO"/>
    <property type="match status" value="1"/>
</dbReference>
<dbReference type="SUPFAM" id="SSF51905">
    <property type="entry name" value="FAD/NAD(P)-binding domain"/>
    <property type="match status" value="1"/>
</dbReference>
<comment type="caution">
    <text evidence="2">The sequence shown here is derived from an EMBL/GenBank/DDBJ whole genome shotgun (WGS) entry which is preliminary data.</text>
</comment>
<dbReference type="Gene3D" id="3.50.50.60">
    <property type="entry name" value="FAD/NAD(P)-binding domain"/>
    <property type="match status" value="1"/>
</dbReference>
<name>A0A9N9Y9H4_9HYPO</name>
<protein>
    <recommendedName>
        <fullName evidence="1">FAD dependent oxidoreductase domain-containing protein</fullName>
    </recommendedName>
</protein>
<keyword evidence="3" id="KW-1185">Reference proteome</keyword>
<evidence type="ECO:0000313" key="3">
    <source>
        <dbReference type="Proteomes" id="UP000754883"/>
    </source>
</evidence>
<reference evidence="2 3" key="2">
    <citation type="submission" date="2021-10" db="EMBL/GenBank/DDBJ databases">
        <authorList>
            <person name="Piombo E."/>
        </authorList>
    </citation>
    <scope>NUCLEOTIDE SEQUENCE [LARGE SCALE GENOMIC DNA]</scope>
</reference>
<accession>A0A9N9Y9H4</accession>
<dbReference type="InterPro" id="IPR036188">
    <property type="entry name" value="FAD/NAD-bd_sf"/>
</dbReference>
<dbReference type="Proteomes" id="UP000754883">
    <property type="component" value="Unassembled WGS sequence"/>
</dbReference>
<reference evidence="3" key="1">
    <citation type="submission" date="2019-06" db="EMBL/GenBank/DDBJ databases">
        <authorList>
            <person name="Broberg M."/>
        </authorList>
    </citation>
    <scope>NUCLEOTIDE SEQUENCE [LARGE SCALE GENOMIC DNA]</scope>
</reference>
<dbReference type="PANTHER" id="PTHR13847:SF260">
    <property type="entry name" value="FAD DEPENDENT OXIDOREDUCTASE DOMAIN-CONTAINING PROTEIN"/>
    <property type="match status" value="1"/>
</dbReference>
<organism evidence="2 3">
    <name type="scientific">Clonostachys byssicola</name>
    <dbReference type="NCBI Taxonomy" id="160290"/>
    <lineage>
        <taxon>Eukaryota</taxon>
        <taxon>Fungi</taxon>
        <taxon>Dikarya</taxon>
        <taxon>Ascomycota</taxon>
        <taxon>Pezizomycotina</taxon>
        <taxon>Sordariomycetes</taxon>
        <taxon>Hypocreomycetidae</taxon>
        <taxon>Hypocreales</taxon>
        <taxon>Bionectriaceae</taxon>
        <taxon>Clonostachys</taxon>
    </lineage>
</organism>
<feature type="domain" description="FAD dependent oxidoreductase" evidence="1">
    <location>
        <begin position="41"/>
        <end position="425"/>
    </location>
</feature>
<sequence length="474" mass="52153">MAPGFYSFPKESRPLSTWLQDMQDHHLMNHRTTPGLPARADIVIIGSGLTGTTVAKHCVETWPEKKVVVVEAREFCSGATGRNAGHCKPDQWRGFKEYEDDFGTEQALKILENEQQTWSSVVNYVRSKNVDCELWVGDTLDVPITWESADDAKEIFERYKAAGGNIDQIKITNDPAKAREFGFELLTTMKVSRIKDAKACYAWPASTVHPWKLAAHVMSENLKKGVNLQTRSTVTQVVKSQKQLGNWTVKTGRGDIECAQVVHATNAYSPALEPSLRGLIKPTPHMCNLIVPPVSFTGSKALQNSYGILLPSGGLITINPRIPTHGPVLFGGSNPGQAEFYRWLENNPERATDDDIVGFPSVTEAVKDFTNAQLRGWPGDVPADYRREWSGIIAMSSDGLPFVGQLPGLPGQWVCAGHNGHGMARIFTAAPGLVKLMAGLPWADTKLPEAFEITLARVEKLKGLEKDGVVRSRL</sequence>